<reference evidence="2 4" key="2">
    <citation type="journal article" date="2019" name="Science, e1252229">
        <title>Invertible promoters mediate bacterial phase variation, antibiotic resistance, and host adaptation in the gut.</title>
        <authorList>
            <person name="Jiang X."/>
            <person name="Hall A.B."/>
            <person name="Arthur T.D."/>
            <person name="Plichta D.R."/>
            <person name="Covington C.T."/>
            <person name="Poyet M."/>
            <person name="Crothers J."/>
            <person name="Moses P.L."/>
            <person name="Tolonen A.C."/>
            <person name="Vlamakis H."/>
            <person name="Alm E.J."/>
            <person name="Xavier R.J."/>
        </authorList>
    </citation>
    <scope>NUCLEOTIDE SEQUENCE [LARGE SCALE GENOMIC DNA]</scope>
    <source>
        <strain evidence="4">bf_0095</strain>
        <strain evidence="2">Bf_0095</strain>
    </source>
</reference>
<dbReference type="Proteomes" id="UP000286003">
    <property type="component" value="Unassembled WGS sequence"/>
</dbReference>
<dbReference type="EMBL" id="RCXO01000006">
    <property type="protein sequence ID" value="RYT81448.1"/>
    <property type="molecule type" value="Genomic_DNA"/>
</dbReference>
<accession>A0A3E4KYI4</accession>
<dbReference type="EMBL" id="QRQM01000003">
    <property type="protein sequence ID" value="RHN09432.1"/>
    <property type="molecule type" value="Genomic_DNA"/>
</dbReference>
<dbReference type="Proteomes" id="UP000291191">
    <property type="component" value="Unassembled WGS sequence"/>
</dbReference>
<dbReference type="AlphaFoldDB" id="A0A3E4KYI4"/>
<sequence>MKHFKESYNKIEIQSISLPQLIKLLKQQNIFAEHEFVRRISNNAKQEVQYFLNEYSIPMLNSIGKDIHADVTVDTSGEILYYRSLMAPYYFFISARNLEWHKLCLFKNKDDASLTSYLSCITSRFFRREKMKENNNSLNKNSISVQENEDVAILLEQREDIDETIDPTLLSLALKAKDRLPDERDRKVIELLIMDDTDTLDAFEELSAYIIPKKSPPIKDWDNKRKQNAVSLLKLRAKEHLRIEFQKLLKEEKI</sequence>
<organism evidence="2 4">
    <name type="scientific">Bacteroides intestinalis</name>
    <dbReference type="NCBI Taxonomy" id="329854"/>
    <lineage>
        <taxon>Bacteria</taxon>
        <taxon>Pseudomonadati</taxon>
        <taxon>Bacteroidota</taxon>
        <taxon>Bacteroidia</taxon>
        <taxon>Bacteroidales</taxon>
        <taxon>Bacteroidaceae</taxon>
        <taxon>Bacteroides</taxon>
    </lineage>
</organism>
<reference evidence="1 3" key="1">
    <citation type="submission" date="2018-08" db="EMBL/GenBank/DDBJ databases">
        <title>A genome reference for cultivated species of the human gut microbiota.</title>
        <authorList>
            <person name="Zou Y."/>
            <person name="Xue W."/>
            <person name="Luo G."/>
        </authorList>
    </citation>
    <scope>NUCLEOTIDE SEQUENCE [LARGE SCALE GENOMIC DNA]</scope>
    <source>
        <strain evidence="1 3">AF31-23</strain>
    </source>
</reference>
<comment type="caution">
    <text evidence="2">The sequence shown here is derived from an EMBL/GenBank/DDBJ whole genome shotgun (WGS) entry which is preliminary data.</text>
</comment>
<name>A0A3E4KYI4_9BACE</name>
<dbReference type="RefSeq" id="WP_117706867.1">
    <property type="nucleotide sequence ID" value="NZ_BAABZC010000001.1"/>
</dbReference>
<evidence type="ECO:0000313" key="1">
    <source>
        <dbReference type="EMBL" id="RHN09432.1"/>
    </source>
</evidence>
<evidence type="ECO:0000313" key="2">
    <source>
        <dbReference type="EMBL" id="RYT81448.1"/>
    </source>
</evidence>
<proteinExistence type="predicted"/>
<evidence type="ECO:0000313" key="3">
    <source>
        <dbReference type="Proteomes" id="UP000286003"/>
    </source>
</evidence>
<evidence type="ECO:0000313" key="4">
    <source>
        <dbReference type="Proteomes" id="UP000291191"/>
    </source>
</evidence>
<gene>
    <name evidence="1" type="ORF">DWZ32_03260</name>
    <name evidence="2" type="ORF">EAJ06_07135</name>
</gene>
<protein>
    <submittedName>
        <fullName evidence="2">Uncharacterized protein</fullName>
    </submittedName>
</protein>
<keyword evidence="4" id="KW-1185">Reference proteome</keyword>